<reference evidence="1" key="1">
    <citation type="submission" date="2019-07" db="EMBL/GenBank/DDBJ databases">
        <title>Draft Genome Sequence of Megaplasmid-Bearing Staphylococcus scuiri strain B9-58B Isolated from Retail Pork.</title>
        <authorList>
            <person name="Neyaz L."/>
            <person name="Karki A.B."/>
            <person name="Fakhr M.K."/>
        </authorList>
    </citation>
    <scope>NUCLEOTIDE SEQUENCE</scope>
    <source>
        <strain evidence="1">B9-58B</strain>
        <plasmid evidence="1">pSSLNP162</plasmid>
    </source>
</reference>
<dbReference type="EMBL" id="CP041881">
    <property type="protein sequence ID" value="QDR65992.1"/>
    <property type="molecule type" value="Genomic_DNA"/>
</dbReference>
<protein>
    <submittedName>
        <fullName evidence="1">Uncharacterized protein</fullName>
    </submittedName>
</protein>
<proteinExistence type="predicted"/>
<gene>
    <name evidence="1" type="ORF">FPV13_13895</name>
</gene>
<keyword evidence="1" id="KW-0614">Plasmid</keyword>
<dbReference type="RefSeq" id="WP_152292071.1">
    <property type="nucleotide sequence ID" value="NZ_CAJVGN010000002.1"/>
</dbReference>
<dbReference type="AlphaFoldDB" id="A0A517CM73"/>
<evidence type="ECO:0000313" key="1">
    <source>
        <dbReference type="EMBL" id="QDR65992.1"/>
    </source>
</evidence>
<geneLocation type="plasmid" evidence="1">
    <name>pSSLNP162</name>
</geneLocation>
<organism evidence="1">
    <name type="scientific">Mammaliicoccus sciuri</name>
    <name type="common">Staphylococcus sciuri</name>
    <dbReference type="NCBI Taxonomy" id="1296"/>
    <lineage>
        <taxon>Bacteria</taxon>
        <taxon>Bacillati</taxon>
        <taxon>Bacillota</taxon>
        <taxon>Bacilli</taxon>
        <taxon>Bacillales</taxon>
        <taxon>Staphylococcaceae</taxon>
        <taxon>Mammaliicoccus</taxon>
    </lineage>
</organism>
<sequence length="115" mass="13644">MSEKFKKGLLEQYFRKRVIDTVEIVKSGCYNLKMSIIEAESTLSEDELNKQLKKDFYTHKSLGRLWISRSFKLDSEHIPELDEDELDIMIKSVIKEFDLEKTLDYIEENIGGDFW</sequence>
<name>A0A517CM73_MAMSC</name>
<accession>A0A517CM73</accession>